<feature type="region of interest" description="Disordered" evidence="2">
    <location>
        <begin position="28"/>
        <end position="53"/>
    </location>
</feature>
<dbReference type="InterPro" id="IPR012899">
    <property type="entry name" value="LTXXQ"/>
</dbReference>
<evidence type="ECO:0000313" key="4">
    <source>
        <dbReference type="EMBL" id="EEP67320.1"/>
    </source>
</evidence>
<dbReference type="AlphaFoldDB" id="C4GKR1"/>
<feature type="signal peptide" evidence="3">
    <location>
        <begin position="1"/>
        <end position="22"/>
    </location>
</feature>
<dbReference type="Proteomes" id="UP000003009">
    <property type="component" value="Unassembled WGS sequence"/>
</dbReference>
<evidence type="ECO:0000256" key="2">
    <source>
        <dbReference type="SAM" id="MobiDB-lite"/>
    </source>
</evidence>
<keyword evidence="1" id="KW-0175">Coiled coil</keyword>
<accession>C4GKR1</accession>
<keyword evidence="3" id="KW-0732">Signal</keyword>
<evidence type="ECO:0008006" key="6">
    <source>
        <dbReference type="Google" id="ProtNLM"/>
    </source>
</evidence>
<dbReference type="Gene3D" id="1.20.120.1490">
    <property type="match status" value="1"/>
</dbReference>
<proteinExistence type="predicted"/>
<evidence type="ECO:0000313" key="5">
    <source>
        <dbReference type="Proteomes" id="UP000003009"/>
    </source>
</evidence>
<sequence length="199" mass="23055">MKRSTLLASTAALLLSAGVAVAAGEAVKQQSANDMSPPVRDGYKKSPRHHQDKMDYQFKRDGLPRGFNELDLSEEQKSKIRAIMAQYRPQQPENHAARRAEFQQKMAQRQSQEQQLLNSKNFDEQAARKLISERQQERAELERQHAERELQMLQARHAAFQVLTPAQRQKYTELQKQQHQRFAERMARRQPPEAPTANK</sequence>
<evidence type="ECO:0000256" key="1">
    <source>
        <dbReference type="SAM" id="Coils"/>
    </source>
</evidence>
<feature type="chain" id="PRO_5002936580" description="Periplasmic repressor CpxP" evidence="3">
    <location>
        <begin position="23"/>
        <end position="199"/>
    </location>
</feature>
<dbReference type="EMBL" id="ACJW02000003">
    <property type="protein sequence ID" value="EEP67320.1"/>
    <property type="molecule type" value="Genomic_DNA"/>
</dbReference>
<reference evidence="4" key="1">
    <citation type="submission" date="2009-04" db="EMBL/GenBank/DDBJ databases">
        <authorList>
            <person name="Weinstock G."/>
            <person name="Sodergren E."/>
            <person name="Clifton S."/>
            <person name="Fulton L."/>
            <person name="Fulton B."/>
            <person name="Courtney L."/>
            <person name="Fronick C."/>
            <person name="Harrison M."/>
            <person name="Strong C."/>
            <person name="Farmer C."/>
            <person name="Delahaunty K."/>
            <person name="Markovic C."/>
            <person name="Hall O."/>
            <person name="Minx P."/>
            <person name="Tomlinson C."/>
            <person name="Mitreva M."/>
            <person name="Nelson J."/>
            <person name="Hou S."/>
            <person name="Wollam A."/>
            <person name="Pepin K.H."/>
            <person name="Johnson M."/>
            <person name="Bhonagiri V."/>
            <person name="Nash W.E."/>
            <person name="Warren W."/>
            <person name="Chinwalla A."/>
            <person name="Mardis E.R."/>
            <person name="Wilson R.K."/>
        </authorList>
    </citation>
    <scope>NUCLEOTIDE SEQUENCE [LARGE SCALE GENOMIC DNA]</scope>
    <source>
        <strain evidence="4">ATCC 51147</strain>
    </source>
</reference>
<name>C4GKR1_9NEIS</name>
<protein>
    <recommendedName>
        <fullName evidence="6">Periplasmic repressor CpxP</fullName>
    </recommendedName>
</protein>
<dbReference type="PIRSF" id="PIRSF034445">
    <property type="entry name" value="CpxP_Spy"/>
    <property type="match status" value="1"/>
</dbReference>
<feature type="coiled-coil region" evidence="1">
    <location>
        <begin position="124"/>
        <end position="156"/>
    </location>
</feature>
<organism evidence="4 5">
    <name type="scientific">Kingella oralis ATCC 51147</name>
    <dbReference type="NCBI Taxonomy" id="629741"/>
    <lineage>
        <taxon>Bacteria</taxon>
        <taxon>Pseudomonadati</taxon>
        <taxon>Pseudomonadota</taxon>
        <taxon>Betaproteobacteria</taxon>
        <taxon>Neisseriales</taxon>
        <taxon>Neisseriaceae</taxon>
        <taxon>Kingella</taxon>
    </lineage>
</organism>
<dbReference type="Pfam" id="PF07813">
    <property type="entry name" value="LTXXQ"/>
    <property type="match status" value="1"/>
</dbReference>
<evidence type="ECO:0000256" key="3">
    <source>
        <dbReference type="SAM" id="SignalP"/>
    </source>
</evidence>
<gene>
    <name evidence="4" type="ORF">GCWU000324_01567</name>
</gene>
<dbReference type="GO" id="GO:0042597">
    <property type="term" value="C:periplasmic space"/>
    <property type="evidence" value="ECO:0007669"/>
    <property type="project" value="InterPro"/>
</dbReference>
<feature type="region of interest" description="Disordered" evidence="2">
    <location>
        <begin position="169"/>
        <end position="199"/>
    </location>
</feature>
<comment type="caution">
    <text evidence="4">The sequence shown here is derived from an EMBL/GenBank/DDBJ whole genome shotgun (WGS) entry which is preliminary data.</text>
</comment>
<dbReference type="HOGENOM" id="CLU_1539031_0_0_4"/>
<feature type="compositionally biased region" description="Basic and acidic residues" evidence="2">
    <location>
        <begin position="181"/>
        <end position="191"/>
    </location>
</feature>
<keyword evidence="5" id="KW-1185">Reference proteome</keyword>